<evidence type="ECO:0000313" key="2">
    <source>
        <dbReference type="Proteomes" id="UP001143910"/>
    </source>
</evidence>
<gene>
    <name evidence="1" type="ORF">NQ176_g7855</name>
</gene>
<dbReference type="Proteomes" id="UP001143910">
    <property type="component" value="Unassembled WGS sequence"/>
</dbReference>
<proteinExistence type="predicted"/>
<keyword evidence="2" id="KW-1185">Reference proteome</keyword>
<comment type="caution">
    <text evidence="1">The sequence shown here is derived from an EMBL/GenBank/DDBJ whole genome shotgun (WGS) entry which is preliminary data.</text>
</comment>
<name>A0ACC1MWS8_9HYPO</name>
<sequence length="232" mass="25537">MEAINTTNHSFATAEVFPKETPQENRGGVYELPEDWPAQGRVEFRNVLASHGPAASEELDAMGTEIFDEPWSLCNIANASSLDAQVEDAGFSKGIGQMTAMQRLLRAAQFCKFEHLEESTKDAELSAKLSKRQIVHKRRGPTIPPGVEALRDRAPISPVIAVESLDHEVTPPTRRITTLGAAPSEMLPNPGWMPPSNRMTETIQDEMPSSYLTTSRNSKSSIYIGSCQITLR</sequence>
<accession>A0ACC1MWS8</accession>
<organism evidence="1 2">
    <name type="scientific">Zarea fungicola</name>
    <dbReference type="NCBI Taxonomy" id="93591"/>
    <lineage>
        <taxon>Eukaryota</taxon>
        <taxon>Fungi</taxon>
        <taxon>Dikarya</taxon>
        <taxon>Ascomycota</taxon>
        <taxon>Pezizomycotina</taxon>
        <taxon>Sordariomycetes</taxon>
        <taxon>Hypocreomycetidae</taxon>
        <taxon>Hypocreales</taxon>
        <taxon>Cordycipitaceae</taxon>
        <taxon>Zarea</taxon>
    </lineage>
</organism>
<dbReference type="EMBL" id="JANJQO010001406">
    <property type="protein sequence ID" value="KAJ2971104.1"/>
    <property type="molecule type" value="Genomic_DNA"/>
</dbReference>
<reference evidence="1" key="1">
    <citation type="submission" date="2022-08" db="EMBL/GenBank/DDBJ databases">
        <title>Genome Sequence of Lecanicillium fungicola.</title>
        <authorList>
            <person name="Buettner E."/>
        </authorList>
    </citation>
    <scope>NUCLEOTIDE SEQUENCE</scope>
    <source>
        <strain evidence="1">Babe33</strain>
    </source>
</reference>
<protein>
    <submittedName>
        <fullName evidence="1">Uncharacterized protein</fullName>
    </submittedName>
</protein>
<evidence type="ECO:0000313" key="1">
    <source>
        <dbReference type="EMBL" id="KAJ2971104.1"/>
    </source>
</evidence>